<keyword evidence="1" id="KW-0812">Transmembrane</keyword>
<protein>
    <submittedName>
        <fullName evidence="2">Uncharacterized protein</fullName>
    </submittedName>
</protein>
<keyword evidence="3" id="KW-1185">Reference proteome</keyword>
<keyword evidence="1" id="KW-0472">Membrane</keyword>
<evidence type="ECO:0000313" key="2">
    <source>
        <dbReference type="EMBL" id="VVB17698.1"/>
    </source>
</evidence>
<feature type="transmembrane region" description="Helical" evidence="1">
    <location>
        <begin position="6"/>
        <end position="25"/>
    </location>
</feature>
<dbReference type="AlphaFoldDB" id="A0A565CVH9"/>
<name>A0A565CVH9_9BRAS</name>
<reference evidence="2" key="1">
    <citation type="submission" date="2019-07" db="EMBL/GenBank/DDBJ databases">
        <authorList>
            <person name="Dittberner H."/>
        </authorList>
    </citation>
    <scope>NUCLEOTIDE SEQUENCE [LARGE SCALE GENOMIC DNA]</scope>
</reference>
<gene>
    <name evidence="2" type="ORF">ANE_LOCUS28142</name>
</gene>
<evidence type="ECO:0000256" key="1">
    <source>
        <dbReference type="SAM" id="Phobius"/>
    </source>
</evidence>
<dbReference type="EMBL" id="CABITT030000008">
    <property type="protein sequence ID" value="VVB17698.1"/>
    <property type="molecule type" value="Genomic_DNA"/>
</dbReference>
<evidence type="ECO:0000313" key="3">
    <source>
        <dbReference type="Proteomes" id="UP000489600"/>
    </source>
</evidence>
<feature type="transmembrane region" description="Helical" evidence="1">
    <location>
        <begin position="77"/>
        <end position="98"/>
    </location>
</feature>
<feature type="transmembrane region" description="Helical" evidence="1">
    <location>
        <begin position="37"/>
        <end position="57"/>
    </location>
</feature>
<sequence>MADNDYAVNVMTNFIAGVMAAPVCLTIQYTAKLKQNWWLPWVLFAGTFLGTLLTKFMETNLKNMGFWACVKESASSGGYFVLGGALPMILGSMIPNVGGDHWVRILVAIVISILEVVVAIAIFQNEELGSPRETKFSVWWVLACVMIGSAVFTGLADALD</sequence>
<proteinExistence type="predicted"/>
<comment type="caution">
    <text evidence="2">The sequence shown here is derived from an EMBL/GenBank/DDBJ whole genome shotgun (WGS) entry which is preliminary data.</text>
</comment>
<accession>A0A565CVH9</accession>
<organism evidence="2 3">
    <name type="scientific">Arabis nemorensis</name>
    <dbReference type="NCBI Taxonomy" id="586526"/>
    <lineage>
        <taxon>Eukaryota</taxon>
        <taxon>Viridiplantae</taxon>
        <taxon>Streptophyta</taxon>
        <taxon>Embryophyta</taxon>
        <taxon>Tracheophyta</taxon>
        <taxon>Spermatophyta</taxon>
        <taxon>Magnoliopsida</taxon>
        <taxon>eudicotyledons</taxon>
        <taxon>Gunneridae</taxon>
        <taxon>Pentapetalae</taxon>
        <taxon>rosids</taxon>
        <taxon>malvids</taxon>
        <taxon>Brassicales</taxon>
        <taxon>Brassicaceae</taxon>
        <taxon>Arabideae</taxon>
        <taxon>Arabis</taxon>
    </lineage>
</organism>
<feature type="transmembrane region" description="Helical" evidence="1">
    <location>
        <begin position="136"/>
        <end position="159"/>
    </location>
</feature>
<keyword evidence="1" id="KW-1133">Transmembrane helix</keyword>
<feature type="transmembrane region" description="Helical" evidence="1">
    <location>
        <begin position="105"/>
        <end position="124"/>
    </location>
</feature>
<dbReference type="Proteomes" id="UP000489600">
    <property type="component" value="Unassembled WGS sequence"/>
</dbReference>